<dbReference type="SUPFAM" id="SSF53822">
    <property type="entry name" value="Periplasmic binding protein-like I"/>
    <property type="match status" value="1"/>
</dbReference>
<dbReference type="KEGG" id="pcor:KS4_02510"/>
<keyword evidence="2" id="KW-0238">DNA-binding</keyword>
<dbReference type="SMART" id="SM00345">
    <property type="entry name" value="HTH_GNTR"/>
    <property type="match status" value="1"/>
</dbReference>
<dbReference type="InterPro" id="IPR036388">
    <property type="entry name" value="WH-like_DNA-bd_sf"/>
</dbReference>
<dbReference type="Pfam" id="PF00392">
    <property type="entry name" value="GntR"/>
    <property type="match status" value="1"/>
</dbReference>
<dbReference type="Proteomes" id="UP000317369">
    <property type="component" value="Chromosome"/>
</dbReference>
<dbReference type="PANTHER" id="PTHR44846">
    <property type="entry name" value="MANNOSYL-D-GLYCERATE TRANSPORT/METABOLISM SYSTEM REPRESSOR MNGR-RELATED"/>
    <property type="match status" value="1"/>
</dbReference>
<name>A0A517YPS9_9BACT</name>
<dbReference type="AlphaFoldDB" id="A0A517YPS9"/>
<dbReference type="EMBL" id="CP036425">
    <property type="protein sequence ID" value="QDU32221.1"/>
    <property type="molecule type" value="Genomic_DNA"/>
</dbReference>
<dbReference type="PROSITE" id="PS50949">
    <property type="entry name" value="HTH_GNTR"/>
    <property type="match status" value="1"/>
</dbReference>
<evidence type="ECO:0000313" key="6">
    <source>
        <dbReference type="Proteomes" id="UP000317369"/>
    </source>
</evidence>
<keyword evidence="3" id="KW-0804">Transcription</keyword>
<dbReference type="GO" id="GO:0003677">
    <property type="term" value="F:DNA binding"/>
    <property type="evidence" value="ECO:0007669"/>
    <property type="project" value="UniProtKB-KW"/>
</dbReference>
<feature type="domain" description="HTH gntR-type" evidence="4">
    <location>
        <begin position="2"/>
        <end position="70"/>
    </location>
</feature>
<dbReference type="GO" id="GO:0003700">
    <property type="term" value="F:DNA-binding transcription factor activity"/>
    <property type="evidence" value="ECO:0007669"/>
    <property type="project" value="InterPro"/>
</dbReference>
<organism evidence="5 6">
    <name type="scientific">Poriferisphaera corsica</name>
    <dbReference type="NCBI Taxonomy" id="2528020"/>
    <lineage>
        <taxon>Bacteria</taxon>
        <taxon>Pseudomonadati</taxon>
        <taxon>Planctomycetota</taxon>
        <taxon>Phycisphaerae</taxon>
        <taxon>Phycisphaerales</taxon>
        <taxon>Phycisphaeraceae</taxon>
        <taxon>Poriferisphaera</taxon>
    </lineage>
</organism>
<dbReference type="OrthoDB" id="269117at2"/>
<dbReference type="InterPro" id="IPR028082">
    <property type="entry name" value="Peripla_BP_I"/>
</dbReference>
<accession>A0A517YPS9</accession>
<sequence>MNTPSANIKNWLIQSIRNGKFPPGTPLPTRHQLMAQFNVARATADRAINDLISESWAYSRKGSGTFASIPEKAEPRLFFVNASLHFAQRVCSQLQNRIPYELLSLSEVNAQLPRISKPGSRVVWYIPHENSFHFIYMLANASVPQILISRHHHRTSFVDTDEIVGVKSAIDRVHAIYPDLDWGLLLPPFVPDLPYWYEREIGAYTALHGLNKIPNLVVRAKGTTPHAYWQASSEFLEKMKRPQIMFCPEIQLASQLYSLTYERKIRLGQDLHMVLTDFEDNLQHSSGVYMLERDWDSMADTTAEWALPQETPLIQKKINYKSFTGDLVLV</sequence>
<dbReference type="Gene3D" id="1.10.10.10">
    <property type="entry name" value="Winged helix-like DNA-binding domain superfamily/Winged helix DNA-binding domain"/>
    <property type="match status" value="1"/>
</dbReference>
<dbReference type="InterPro" id="IPR036390">
    <property type="entry name" value="WH_DNA-bd_sf"/>
</dbReference>
<evidence type="ECO:0000313" key="5">
    <source>
        <dbReference type="EMBL" id="QDU32221.1"/>
    </source>
</evidence>
<gene>
    <name evidence="5" type="primary">yurK</name>
    <name evidence="5" type="ORF">KS4_02510</name>
</gene>
<dbReference type="Gene3D" id="3.40.50.2300">
    <property type="match status" value="1"/>
</dbReference>
<protein>
    <submittedName>
        <fullName evidence="5">Putative HTH-type transcriptional regulator YurK</fullName>
    </submittedName>
</protein>
<dbReference type="SUPFAM" id="SSF46785">
    <property type="entry name" value="Winged helix' DNA-binding domain"/>
    <property type="match status" value="1"/>
</dbReference>
<dbReference type="InterPro" id="IPR050679">
    <property type="entry name" value="Bact_HTH_transcr_reg"/>
</dbReference>
<proteinExistence type="predicted"/>
<evidence type="ECO:0000259" key="4">
    <source>
        <dbReference type="PROSITE" id="PS50949"/>
    </source>
</evidence>
<keyword evidence="1" id="KW-0805">Transcription regulation</keyword>
<dbReference type="CDD" id="cd07377">
    <property type="entry name" value="WHTH_GntR"/>
    <property type="match status" value="1"/>
</dbReference>
<dbReference type="InterPro" id="IPR000524">
    <property type="entry name" value="Tscrpt_reg_HTH_GntR"/>
</dbReference>
<evidence type="ECO:0000256" key="1">
    <source>
        <dbReference type="ARBA" id="ARBA00023015"/>
    </source>
</evidence>
<keyword evidence="6" id="KW-1185">Reference proteome</keyword>
<reference evidence="5 6" key="1">
    <citation type="submission" date="2019-02" db="EMBL/GenBank/DDBJ databases">
        <title>Deep-cultivation of Planctomycetes and their phenomic and genomic characterization uncovers novel biology.</title>
        <authorList>
            <person name="Wiegand S."/>
            <person name="Jogler M."/>
            <person name="Boedeker C."/>
            <person name="Pinto D."/>
            <person name="Vollmers J."/>
            <person name="Rivas-Marin E."/>
            <person name="Kohn T."/>
            <person name="Peeters S.H."/>
            <person name="Heuer A."/>
            <person name="Rast P."/>
            <person name="Oberbeckmann S."/>
            <person name="Bunk B."/>
            <person name="Jeske O."/>
            <person name="Meyerdierks A."/>
            <person name="Storesund J.E."/>
            <person name="Kallscheuer N."/>
            <person name="Luecker S."/>
            <person name="Lage O.M."/>
            <person name="Pohl T."/>
            <person name="Merkel B.J."/>
            <person name="Hornburger P."/>
            <person name="Mueller R.-W."/>
            <person name="Bruemmer F."/>
            <person name="Labrenz M."/>
            <person name="Spormann A.M."/>
            <person name="Op den Camp H."/>
            <person name="Overmann J."/>
            <person name="Amann R."/>
            <person name="Jetten M.S.M."/>
            <person name="Mascher T."/>
            <person name="Medema M.H."/>
            <person name="Devos D.P."/>
            <person name="Kaster A.-K."/>
            <person name="Ovreas L."/>
            <person name="Rohde M."/>
            <person name="Galperin M.Y."/>
            <person name="Jogler C."/>
        </authorList>
    </citation>
    <scope>NUCLEOTIDE SEQUENCE [LARGE SCALE GENOMIC DNA]</scope>
    <source>
        <strain evidence="5 6">KS4</strain>
    </source>
</reference>
<evidence type="ECO:0000256" key="2">
    <source>
        <dbReference type="ARBA" id="ARBA00023125"/>
    </source>
</evidence>
<dbReference type="RefSeq" id="WP_145073423.1">
    <property type="nucleotide sequence ID" value="NZ_CP036425.1"/>
</dbReference>
<evidence type="ECO:0000256" key="3">
    <source>
        <dbReference type="ARBA" id="ARBA00023163"/>
    </source>
</evidence>